<name>A0A0N0MAM5_9HYPH</name>
<sequence>MRSRTKITAAIGALALVAVAGVAAFYSVAGNAGNSASCSAARAKAARMAPLARGEVAAVQVNATPMPTPDLAFNGPDGTPTTLSAFKGRTLLVNLWATWCPPCLKEMPALDALQSTLGGKDFAVVAINIDTRNLDKPKAWLAERKITALPYYADPQAKVFQELRAARKVEGMPVSLIVDTEGCELAILQGPADWASADAKALIGAAQQR</sequence>
<dbReference type="InterPro" id="IPR036249">
    <property type="entry name" value="Thioredoxin-like_sf"/>
</dbReference>
<keyword evidence="2" id="KW-0201">Cytochrome c-type biogenesis</keyword>
<dbReference type="GO" id="GO:0030313">
    <property type="term" value="C:cell envelope"/>
    <property type="evidence" value="ECO:0007669"/>
    <property type="project" value="UniProtKB-SubCell"/>
</dbReference>
<proteinExistence type="predicted"/>
<comment type="caution">
    <text evidence="6">The sequence shown here is derived from an EMBL/GenBank/DDBJ whole genome shotgun (WGS) entry which is preliminary data.</text>
</comment>
<protein>
    <submittedName>
        <fullName evidence="6">Thiol:disulfide interchange protein</fullName>
    </submittedName>
</protein>
<evidence type="ECO:0000259" key="5">
    <source>
        <dbReference type="PROSITE" id="PS51352"/>
    </source>
</evidence>
<keyword evidence="7" id="KW-1185">Reference proteome</keyword>
<dbReference type="Pfam" id="PF08534">
    <property type="entry name" value="Redoxin"/>
    <property type="match status" value="1"/>
</dbReference>
<organism evidence="6 7">
    <name type="scientific">Bosea vaviloviae</name>
    <dbReference type="NCBI Taxonomy" id="1526658"/>
    <lineage>
        <taxon>Bacteria</taxon>
        <taxon>Pseudomonadati</taxon>
        <taxon>Pseudomonadota</taxon>
        <taxon>Alphaproteobacteria</taxon>
        <taxon>Hyphomicrobiales</taxon>
        <taxon>Boseaceae</taxon>
        <taxon>Bosea</taxon>
    </lineage>
</organism>
<dbReference type="PANTHER" id="PTHR42852:SF6">
    <property type="entry name" value="THIOL:DISULFIDE INTERCHANGE PROTEIN DSBE"/>
    <property type="match status" value="1"/>
</dbReference>
<dbReference type="SUPFAM" id="SSF52833">
    <property type="entry name" value="Thioredoxin-like"/>
    <property type="match status" value="1"/>
</dbReference>
<gene>
    <name evidence="6" type="ORF">AE618_20505</name>
</gene>
<evidence type="ECO:0000313" key="7">
    <source>
        <dbReference type="Proteomes" id="UP000037822"/>
    </source>
</evidence>
<dbReference type="NCBIfam" id="NF047696">
    <property type="entry name" value="ThlDiSintTplARhiz"/>
    <property type="match status" value="1"/>
</dbReference>
<dbReference type="InterPro" id="IPR050553">
    <property type="entry name" value="Thioredoxin_ResA/DsbE_sf"/>
</dbReference>
<dbReference type="PROSITE" id="PS00194">
    <property type="entry name" value="THIOREDOXIN_1"/>
    <property type="match status" value="1"/>
</dbReference>
<dbReference type="AlphaFoldDB" id="A0A0N0MAM5"/>
<dbReference type="InterPro" id="IPR013766">
    <property type="entry name" value="Thioredoxin_domain"/>
</dbReference>
<dbReference type="Gene3D" id="3.40.30.10">
    <property type="entry name" value="Glutaredoxin"/>
    <property type="match status" value="1"/>
</dbReference>
<dbReference type="GO" id="GO:0015036">
    <property type="term" value="F:disulfide oxidoreductase activity"/>
    <property type="evidence" value="ECO:0007669"/>
    <property type="project" value="UniProtKB-ARBA"/>
</dbReference>
<comment type="subcellular location">
    <subcellularLocation>
        <location evidence="1">Cell envelope</location>
    </subcellularLocation>
</comment>
<dbReference type="Proteomes" id="UP000037822">
    <property type="component" value="Unassembled WGS sequence"/>
</dbReference>
<keyword evidence="3" id="KW-1015">Disulfide bond</keyword>
<dbReference type="OrthoDB" id="9799347at2"/>
<evidence type="ECO:0000256" key="1">
    <source>
        <dbReference type="ARBA" id="ARBA00004196"/>
    </source>
</evidence>
<keyword evidence="4" id="KW-0676">Redox-active center</keyword>
<evidence type="ECO:0000256" key="2">
    <source>
        <dbReference type="ARBA" id="ARBA00022748"/>
    </source>
</evidence>
<evidence type="ECO:0000256" key="3">
    <source>
        <dbReference type="ARBA" id="ARBA00023157"/>
    </source>
</evidence>
<evidence type="ECO:0000313" key="6">
    <source>
        <dbReference type="EMBL" id="KPH78819.1"/>
    </source>
</evidence>
<dbReference type="InterPro" id="IPR017937">
    <property type="entry name" value="Thioredoxin_CS"/>
</dbReference>
<dbReference type="PANTHER" id="PTHR42852">
    <property type="entry name" value="THIOL:DISULFIDE INTERCHANGE PROTEIN DSBE"/>
    <property type="match status" value="1"/>
</dbReference>
<dbReference type="RefSeq" id="WP_054210931.1">
    <property type="nucleotide sequence ID" value="NZ_LGSZ01000053.1"/>
</dbReference>
<dbReference type="InterPro" id="IPR013740">
    <property type="entry name" value="Redoxin"/>
</dbReference>
<dbReference type="PROSITE" id="PS51352">
    <property type="entry name" value="THIOREDOXIN_2"/>
    <property type="match status" value="1"/>
</dbReference>
<dbReference type="PATRIC" id="fig|1526658.3.peg.1516"/>
<dbReference type="CDD" id="cd02966">
    <property type="entry name" value="TlpA_like_family"/>
    <property type="match status" value="1"/>
</dbReference>
<feature type="domain" description="Thioredoxin" evidence="5">
    <location>
        <begin position="62"/>
        <end position="208"/>
    </location>
</feature>
<dbReference type="EMBL" id="LGSZ01000053">
    <property type="protein sequence ID" value="KPH78819.1"/>
    <property type="molecule type" value="Genomic_DNA"/>
</dbReference>
<evidence type="ECO:0000256" key="4">
    <source>
        <dbReference type="ARBA" id="ARBA00023284"/>
    </source>
</evidence>
<accession>A0A0N0MAM5</accession>
<reference evidence="6 7" key="1">
    <citation type="submission" date="2015-07" db="EMBL/GenBank/DDBJ databases">
        <title>Whole genome sequencing of Bosea vaviloviae isolated from cave pool.</title>
        <authorList>
            <person name="Tan N.E.H."/>
            <person name="Lee Y.P."/>
            <person name="Gan H.M."/>
            <person name="Barton H."/>
            <person name="Savka M.A."/>
        </authorList>
    </citation>
    <scope>NUCLEOTIDE SEQUENCE [LARGE SCALE GENOMIC DNA]</scope>
    <source>
        <strain evidence="6 7">SD260</strain>
    </source>
</reference>
<dbReference type="GO" id="GO:0017004">
    <property type="term" value="P:cytochrome complex assembly"/>
    <property type="evidence" value="ECO:0007669"/>
    <property type="project" value="UniProtKB-KW"/>
</dbReference>